<dbReference type="InterPro" id="IPR011013">
    <property type="entry name" value="Gal_mutarotase_sf_dom"/>
</dbReference>
<protein>
    <recommendedName>
        <fullName evidence="5 8">Aldose 1-epimerase</fullName>
        <ecNumber evidence="4 8">5.1.3.3</ecNumber>
    </recommendedName>
</protein>
<dbReference type="Proteomes" id="UP001467690">
    <property type="component" value="Unassembled WGS sequence"/>
</dbReference>
<evidence type="ECO:0000256" key="7">
    <source>
        <dbReference type="ARBA" id="ARBA00023277"/>
    </source>
</evidence>
<evidence type="ECO:0000256" key="6">
    <source>
        <dbReference type="ARBA" id="ARBA00023235"/>
    </source>
</evidence>
<dbReference type="InterPro" id="IPR008183">
    <property type="entry name" value="Aldose_1/G6P_1-epimerase"/>
</dbReference>
<evidence type="ECO:0000256" key="4">
    <source>
        <dbReference type="ARBA" id="ARBA00013185"/>
    </source>
</evidence>
<accession>A0ABV1RIY5</accession>
<proteinExistence type="inferred from homology"/>
<dbReference type="InterPro" id="IPR015443">
    <property type="entry name" value="Aldose_1-epimerase"/>
</dbReference>
<dbReference type="GO" id="GO:0016853">
    <property type="term" value="F:isomerase activity"/>
    <property type="evidence" value="ECO:0007669"/>
    <property type="project" value="UniProtKB-KW"/>
</dbReference>
<comment type="similarity">
    <text evidence="3 8">Belongs to the aldose epimerase family.</text>
</comment>
<comment type="catalytic activity">
    <reaction evidence="1 8">
        <text>alpha-D-glucose = beta-D-glucose</text>
        <dbReference type="Rhea" id="RHEA:10264"/>
        <dbReference type="ChEBI" id="CHEBI:15903"/>
        <dbReference type="ChEBI" id="CHEBI:17925"/>
        <dbReference type="EC" id="5.1.3.3"/>
    </reaction>
</comment>
<keyword evidence="6 8" id="KW-0413">Isomerase</keyword>
<organism evidence="9 10">
    <name type="scientific">Catenovulum sediminis</name>
    <dbReference type="NCBI Taxonomy" id="1740262"/>
    <lineage>
        <taxon>Bacteria</taxon>
        <taxon>Pseudomonadati</taxon>
        <taxon>Pseudomonadota</taxon>
        <taxon>Gammaproteobacteria</taxon>
        <taxon>Alteromonadales</taxon>
        <taxon>Alteromonadaceae</taxon>
        <taxon>Catenovulum</taxon>
    </lineage>
</organism>
<evidence type="ECO:0000256" key="3">
    <source>
        <dbReference type="ARBA" id="ARBA00006206"/>
    </source>
</evidence>
<dbReference type="PANTHER" id="PTHR10091">
    <property type="entry name" value="ALDOSE-1-EPIMERASE"/>
    <property type="match status" value="1"/>
</dbReference>
<dbReference type="InterPro" id="IPR047215">
    <property type="entry name" value="Galactose_mutarotase-like"/>
</dbReference>
<keyword evidence="7 8" id="KW-0119">Carbohydrate metabolism</keyword>
<evidence type="ECO:0000313" key="9">
    <source>
        <dbReference type="EMBL" id="MER2492903.1"/>
    </source>
</evidence>
<gene>
    <name evidence="9" type="ORF">ABS311_13550</name>
</gene>
<sequence>MAINQEQKTQPSITRAQFGVTTSGEEISSYTLKNNKGTEAVVINFGAILQSLKTADKSGQLADIVLGYDSLAEYQKNPHYLGATIGRFGNRIANGRCAIDGKEYTFAVNNGPNHLHGGLEGFDKKVWSAEGVLNESSAGVILKLTSPDGDQGYPGTLDVTVEYKLTNDDELIISYHATTDKTTIINLTNHSYFNLKGEGDILAHQLYIPSTQMTPVNSAQIPTGEICSVLDTPFDFTNAKEIGRDIDADNEQIHYGSGYDHNYVLNKSADELTLAAEAYEPSSGRVLTISTTEPGFQLYTGNFLDGFEAKNRIAGKNAAFCIEPQHVPDAPNQSVFKSTELKPGDLYRSEMRLKFSVK</sequence>
<dbReference type="PROSITE" id="PS00545">
    <property type="entry name" value="ALDOSE_1_EPIMERASE"/>
    <property type="match status" value="1"/>
</dbReference>
<dbReference type="PIRSF" id="PIRSF005096">
    <property type="entry name" value="GALM"/>
    <property type="match status" value="1"/>
</dbReference>
<dbReference type="InterPro" id="IPR018052">
    <property type="entry name" value="Ald1_epimerase_CS"/>
</dbReference>
<comment type="caution">
    <text evidence="9">The sequence shown here is derived from an EMBL/GenBank/DDBJ whole genome shotgun (WGS) entry which is preliminary data.</text>
</comment>
<dbReference type="Pfam" id="PF01263">
    <property type="entry name" value="Aldose_epim"/>
    <property type="match status" value="1"/>
</dbReference>
<dbReference type="RefSeq" id="WP_350402363.1">
    <property type="nucleotide sequence ID" value="NZ_JBELOE010000239.1"/>
</dbReference>
<reference evidence="9 10" key="1">
    <citation type="submission" date="2024-06" db="EMBL/GenBank/DDBJ databases">
        <authorList>
            <person name="Chen R.Y."/>
        </authorList>
    </citation>
    <scope>NUCLEOTIDE SEQUENCE [LARGE SCALE GENOMIC DNA]</scope>
    <source>
        <strain evidence="9 10">D2</strain>
    </source>
</reference>
<evidence type="ECO:0000256" key="2">
    <source>
        <dbReference type="ARBA" id="ARBA00005028"/>
    </source>
</evidence>
<evidence type="ECO:0000256" key="5">
    <source>
        <dbReference type="ARBA" id="ARBA00014165"/>
    </source>
</evidence>
<name>A0ABV1RIY5_9ALTE</name>
<dbReference type="InterPro" id="IPR014718">
    <property type="entry name" value="GH-type_carb-bd"/>
</dbReference>
<dbReference type="NCBIfam" id="NF008277">
    <property type="entry name" value="PRK11055.1"/>
    <property type="match status" value="1"/>
</dbReference>
<keyword evidence="10" id="KW-1185">Reference proteome</keyword>
<dbReference type="EMBL" id="JBELOE010000239">
    <property type="protein sequence ID" value="MER2492903.1"/>
    <property type="molecule type" value="Genomic_DNA"/>
</dbReference>
<dbReference type="PANTHER" id="PTHR10091:SF0">
    <property type="entry name" value="GALACTOSE MUTAROTASE"/>
    <property type="match status" value="1"/>
</dbReference>
<dbReference type="SUPFAM" id="SSF74650">
    <property type="entry name" value="Galactose mutarotase-like"/>
    <property type="match status" value="1"/>
</dbReference>
<comment type="pathway">
    <text evidence="2 8">Carbohydrate metabolism; hexose metabolism.</text>
</comment>
<dbReference type="CDD" id="cd09019">
    <property type="entry name" value="galactose_mutarotase_like"/>
    <property type="match status" value="1"/>
</dbReference>
<dbReference type="Gene3D" id="2.70.98.10">
    <property type="match status" value="1"/>
</dbReference>
<evidence type="ECO:0000256" key="8">
    <source>
        <dbReference type="PIRNR" id="PIRNR005096"/>
    </source>
</evidence>
<evidence type="ECO:0000313" key="10">
    <source>
        <dbReference type="Proteomes" id="UP001467690"/>
    </source>
</evidence>
<evidence type="ECO:0000256" key="1">
    <source>
        <dbReference type="ARBA" id="ARBA00001614"/>
    </source>
</evidence>
<dbReference type="EC" id="5.1.3.3" evidence="4 8"/>